<evidence type="ECO:0000313" key="2">
    <source>
        <dbReference type="Proteomes" id="UP000326553"/>
    </source>
</evidence>
<dbReference type="OrthoDB" id="4288720at2"/>
<proteinExistence type="predicted"/>
<dbReference type="EMBL" id="CP023695">
    <property type="protein sequence ID" value="QEV18387.1"/>
    <property type="molecule type" value="Genomic_DNA"/>
</dbReference>
<dbReference type="AlphaFoldDB" id="A0A5J6HMJ0"/>
<evidence type="ECO:0000313" key="1">
    <source>
        <dbReference type="EMBL" id="QEV18387.1"/>
    </source>
</evidence>
<dbReference type="KEGG" id="salw:CP975_13585"/>
<gene>
    <name evidence="1" type="ORF">CP975_13585</name>
</gene>
<sequence length="65" mass="7291">MSAGRRPAVGDEVEYAPDCRAIVTDVRRGVLILRGPGGLEWPAADPDGLRITRLRKDRRTIDDYR</sequence>
<organism evidence="1 2">
    <name type="scientific">Streptomyces alboniger</name>
    <dbReference type="NCBI Taxonomy" id="132473"/>
    <lineage>
        <taxon>Bacteria</taxon>
        <taxon>Bacillati</taxon>
        <taxon>Actinomycetota</taxon>
        <taxon>Actinomycetes</taxon>
        <taxon>Kitasatosporales</taxon>
        <taxon>Streptomycetaceae</taxon>
        <taxon>Streptomyces</taxon>
        <taxon>Streptomyces aurantiacus group</taxon>
    </lineage>
</organism>
<reference evidence="1 2" key="1">
    <citation type="submission" date="2017-09" db="EMBL/GenBank/DDBJ databases">
        <authorList>
            <person name="Lee N."/>
            <person name="Cho B.-K."/>
        </authorList>
    </citation>
    <scope>NUCLEOTIDE SEQUENCE [LARGE SCALE GENOMIC DNA]</scope>
    <source>
        <strain evidence="1 2">ATCC 12461</strain>
    </source>
</reference>
<dbReference type="Proteomes" id="UP000326553">
    <property type="component" value="Chromosome"/>
</dbReference>
<keyword evidence="2" id="KW-1185">Reference proteome</keyword>
<accession>A0A5J6HMJ0</accession>
<name>A0A5J6HMJ0_STRAD</name>
<protein>
    <submittedName>
        <fullName evidence="1">Uncharacterized protein</fullName>
    </submittedName>
</protein>